<reference evidence="1 2" key="1">
    <citation type="submission" date="2023-01" db="EMBL/GenBank/DDBJ databases">
        <authorList>
            <person name="Whitehead M."/>
        </authorList>
    </citation>
    <scope>NUCLEOTIDE SEQUENCE [LARGE SCALE GENOMIC DNA]</scope>
</reference>
<protein>
    <submittedName>
        <fullName evidence="1">Uncharacterized protein</fullName>
    </submittedName>
</protein>
<dbReference type="EMBL" id="CARXXK010000003">
    <property type="protein sequence ID" value="CAI6364257.1"/>
    <property type="molecule type" value="Genomic_DNA"/>
</dbReference>
<comment type="caution">
    <text evidence="1">The sequence shown here is derived from an EMBL/GenBank/DDBJ whole genome shotgun (WGS) entry which is preliminary data.</text>
</comment>
<accession>A0AAV0X9B3</accession>
<name>A0AAV0X9B3_9HEMI</name>
<keyword evidence="2" id="KW-1185">Reference proteome</keyword>
<dbReference type="Proteomes" id="UP001160148">
    <property type="component" value="Unassembled WGS sequence"/>
</dbReference>
<sequence length="109" mass="11129">MVISSQRPAAGTAATPATAPADAAAVFVTATGCMLQTAVAATANNTAATSVGVEHISATLLGTVTSGARVRGCSPTKMDPFHARVLRDDDDSEWLRNFMTGILTPETHG</sequence>
<gene>
    <name evidence="1" type="ORF">MEUPH1_LOCUS19107</name>
</gene>
<evidence type="ECO:0000313" key="2">
    <source>
        <dbReference type="Proteomes" id="UP001160148"/>
    </source>
</evidence>
<dbReference type="AlphaFoldDB" id="A0AAV0X9B3"/>
<proteinExistence type="predicted"/>
<evidence type="ECO:0000313" key="1">
    <source>
        <dbReference type="EMBL" id="CAI6364257.1"/>
    </source>
</evidence>
<organism evidence="1 2">
    <name type="scientific">Macrosiphum euphorbiae</name>
    <name type="common">potato aphid</name>
    <dbReference type="NCBI Taxonomy" id="13131"/>
    <lineage>
        <taxon>Eukaryota</taxon>
        <taxon>Metazoa</taxon>
        <taxon>Ecdysozoa</taxon>
        <taxon>Arthropoda</taxon>
        <taxon>Hexapoda</taxon>
        <taxon>Insecta</taxon>
        <taxon>Pterygota</taxon>
        <taxon>Neoptera</taxon>
        <taxon>Paraneoptera</taxon>
        <taxon>Hemiptera</taxon>
        <taxon>Sternorrhyncha</taxon>
        <taxon>Aphidomorpha</taxon>
        <taxon>Aphidoidea</taxon>
        <taxon>Aphididae</taxon>
        <taxon>Macrosiphini</taxon>
        <taxon>Macrosiphum</taxon>
    </lineage>
</organism>
<dbReference type="PROSITE" id="PS51257">
    <property type="entry name" value="PROKAR_LIPOPROTEIN"/>
    <property type="match status" value="1"/>
</dbReference>